<comment type="caution">
    <text evidence="3">The sequence shown here is derived from an EMBL/GenBank/DDBJ whole genome shotgun (WGS) entry which is preliminary data.</text>
</comment>
<keyword evidence="1" id="KW-0472">Membrane</keyword>
<reference evidence="3 4" key="1">
    <citation type="submission" date="2018-07" db="EMBL/GenBank/DDBJ databases">
        <title>Genomic Encyclopedia of Type Strains, Phase III (KMG-III): the genomes of soil and plant-associated and newly described type strains.</title>
        <authorList>
            <person name="Whitman W."/>
        </authorList>
    </citation>
    <scope>NUCLEOTIDE SEQUENCE [LARGE SCALE GENOMIC DNA]</scope>
    <source>
        <strain evidence="3 4">CECT 8487</strain>
    </source>
</reference>
<keyword evidence="4" id="KW-1185">Reference proteome</keyword>
<evidence type="ECO:0000259" key="2">
    <source>
        <dbReference type="Pfam" id="PF19335"/>
    </source>
</evidence>
<dbReference type="EMBL" id="QRDX01000006">
    <property type="protein sequence ID" value="RED47544.1"/>
    <property type="molecule type" value="Genomic_DNA"/>
</dbReference>
<proteinExistence type="predicted"/>
<name>A0A3D9HDJ5_9FLAO</name>
<dbReference type="OrthoDB" id="1523860at2"/>
<protein>
    <recommendedName>
        <fullName evidence="2">Heavy metal binding domain-containing protein</fullName>
    </recommendedName>
</protein>
<feature type="transmembrane region" description="Helical" evidence="1">
    <location>
        <begin position="7"/>
        <end position="27"/>
    </location>
</feature>
<keyword evidence="1" id="KW-1133">Transmembrane helix</keyword>
<sequence>MRKKKTILIILIVIILIAIIMMLIPMFHSVRSGSPDFMPKSTDEAIELEPQYSCPMDCEPGKTYSRNGICDVCEMPLRIVQTKDVFDNVLKEENSIQEHKEKPSSSSQK</sequence>
<organism evidence="3 4">
    <name type="scientific">Seonamhaeicola aphaedonensis</name>
    <dbReference type="NCBI Taxonomy" id="1461338"/>
    <lineage>
        <taxon>Bacteria</taxon>
        <taxon>Pseudomonadati</taxon>
        <taxon>Bacteroidota</taxon>
        <taxon>Flavobacteriia</taxon>
        <taxon>Flavobacteriales</taxon>
        <taxon>Flavobacteriaceae</taxon>
    </lineage>
</organism>
<dbReference type="AlphaFoldDB" id="A0A3D9HDJ5"/>
<dbReference type="GO" id="GO:0046872">
    <property type="term" value="F:metal ion binding"/>
    <property type="evidence" value="ECO:0007669"/>
    <property type="project" value="InterPro"/>
</dbReference>
<gene>
    <name evidence="3" type="ORF">DFQ02_106172</name>
</gene>
<keyword evidence="1" id="KW-0812">Transmembrane</keyword>
<dbReference type="Pfam" id="PF19335">
    <property type="entry name" value="HMBD"/>
    <property type="match status" value="1"/>
</dbReference>
<evidence type="ECO:0000313" key="3">
    <source>
        <dbReference type="EMBL" id="RED47544.1"/>
    </source>
</evidence>
<evidence type="ECO:0000313" key="4">
    <source>
        <dbReference type="Proteomes" id="UP000256629"/>
    </source>
</evidence>
<dbReference type="Proteomes" id="UP000256629">
    <property type="component" value="Unassembled WGS sequence"/>
</dbReference>
<evidence type="ECO:0000256" key="1">
    <source>
        <dbReference type="SAM" id="Phobius"/>
    </source>
</evidence>
<dbReference type="RefSeq" id="WP_116524515.1">
    <property type="nucleotide sequence ID" value="NZ_QRDX01000006.1"/>
</dbReference>
<accession>A0A3D9HDJ5</accession>
<dbReference type="InterPro" id="IPR045800">
    <property type="entry name" value="HMBD"/>
</dbReference>
<feature type="domain" description="Heavy metal binding" evidence="2">
    <location>
        <begin position="52"/>
        <end position="78"/>
    </location>
</feature>